<dbReference type="Proteomes" id="UP000009081">
    <property type="component" value="Chromosome"/>
</dbReference>
<organism evidence="3 4">
    <name type="scientific">Methylorubrum extorquens (strain ATCC 14718 / DSM 1338 / JCM 2805 / NCIMB 9133 / AM1)</name>
    <name type="common">Methylobacterium extorquens</name>
    <dbReference type="NCBI Taxonomy" id="272630"/>
    <lineage>
        <taxon>Bacteria</taxon>
        <taxon>Pseudomonadati</taxon>
        <taxon>Pseudomonadota</taxon>
        <taxon>Alphaproteobacteria</taxon>
        <taxon>Hyphomicrobiales</taxon>
        <taxon>Methylobacteriaceae</taxon>
        <taxon>Methylorubrum</taxon>
    </lineage>
</organism>
<dbReference type="InterPro" id="IPR036086">
    <property type="entry name" value="ParB/Sulfiredoxin_sf"/>
</dbReference>
<dbReference type="HOGENOM" id="CLU_1004037_0_0_5"/>
<dbReference type="InterPro" id="IPR003115">
    <property type="entry name" value="ParB_N"/>
</dbReference>
<feature type="domain" description="ParB-like N-terminal" evidence="2">
    <location>
        <begin position="9"/>
        <end position="107"/>
    </location>
</feature>
<dbReference type="OrthoDB" id="9816381at2"/>
<dbReference type="PANTHER" id="PTHR33375:SF1">
    <property type="entry name" value="CHROMOSOME-PARTITIONING PROTEIN PARB-RELATED"/>
    <property type="match status" value="1"/>
</dbReference>
<sequence length="277" mass="30680">MRGKDIIVESHRLADIFIVGERRPLVEADIDALARSIEAIGLRSPIWIRYVDFLNHPEEGELHGAFVLVAGRHRMEAMKRLGRETIDCIVFQGDEVAARKWEIAENLHRSDLTDLQRKEQIAEWIRLTDGAEKLAQHAPVSLGGRGKEGGINAAARDLGIERTEAQRAVKVASISEQAKQAAISAHLDNNQSALLKIAASQPAEQVEKVRQLAAERDARRASRSTVTVPLAADPISDEDAVEKQLAKLNAAWNAAGPEARQRFRDQLDAPIMDRRHA</sequence>
<evidence type="ECO:0000313" key="4">
    <source>
        <dbReference type="Proteomes" id="UP000009081"/>
    </source>
</evidence>
<dbReference type="STRING" id="272630.MexAM1_META1p3965"/>
<dbReference type="RefSeq" id="WP_015857161.1">
    <property type="nucleotide sequence ID" value="NC_012808.1"/>
</dbReference>
<name>C5B0R0_METEA</name>
<gene>
    <name evidence="3" type="ordered locus">MexAM1_META1p3965</name>
</gene>
<evidence type="ECO:0000313" key="3">
    <source>
        <dbReference type="EMBL" id="ACS41647.1"/>
    </source>
</evidence>
<reference evidence="3 4" key="1">
    <citation type="journal article" date="2009" name="PLoS ONE">
        <title>Methylobacterium genome sequences: a reference blueprint to investigate microbial metabolism of C1 compounds from natural and industrial sources.</title>
        <authorList>
            <person name="Vuilleumier S."/>
            <person name="Chistoserdova L."/>
            <person name="Lee M.-C."/>
            <person name="Bringel F."/>
            <person name="Lajus A."/>
            <person name="Zhou Y."/>
            <person name="Gourion B."/>
            <person name="Barbe V."/>
            <person name="Chang J."/>
            <person name="Cruveiller S."/>
            <person name="Dossat C."/>
            <person name="Gillett W."/>
            <person name="Gruffaz C."/>
            <person name="Haugen E."/>
            <person name="Hourcade E."/>
            <person name="Levy R."/>
            <person name="Mangenot S."/>
            <person name="Muller E."/>
            <person name="Nadalig T."/>
            <person name="Pagni M."/>
            <person name="Penny C."/>
            <person name="Peyraud R."/>
            <person name="Robinson D.G."/>
            <person name="Roche D."/>
            <person name="Rouy Z."/>
            <person name="Saenampechek C."/>
            <person name="Salvignol G."/>
            <person name="Vallenet D."/>
            <person name="Wu Z."/>
            <person name="Marx C.J."/>
            <person name="Vorholt J.A."/>
            <person name="Olson M.V."/>
            <person name="Kaul R."/>
            <person name="Weissenbach J."/>
            <person name="Medigue C."/>
            <person name="Lidstrom M.E."/>
        </authorList>
    </citation>
    <scope>NUCLEOTIDE SEQUENCE [LARGE SCALE GENOMIC DNA]</scope>
    <source>
        <strain evidence="4">ATCC 14718 / DSM 1338 / JCM 2805 / NCIMB 9133 / AM1</strain>
    </source>
</reference>
<dbReference type="SMART" id="SM00470">
    <property type="entry name" value="ParB"/>
    <property type="match status" value="1"/>
</dbReference>
<accession>C5B0R0</accession>
<proteinExistence type="predicted"/>
<dbReference type="InterPro" id="IPR050336">
    <property type="entry name" value="Chromosome_partition/occlusion"/>
</dbReference>
<dbReference type="AlphaFoldDB" id="C5B0R0"/>
<feature type="compositionally biased region" description="Basic and acidic residues" evidence="1">
    <location>
        <begin position="259"/>
        <end position="277"/>
    </location>
</feature>
<evidence type="ECO:0000259" key="2">
    <source>
        <dbReference type="SMART" id="SM00470"/>
    </source>
</evidence>
<dbReference type="PANTHER" id="PTHR33375">
    <property type="entry name" value="CHROMOSOME-PARTITIONING PROTEIN PARB-RELATED"/>
    <property type="match status" value="1"/>
</dbReference>
<dbReference type="EMBL" id="CP001510">
    <property type="protein sequence ID" value="ACS41647.1"/>
    <property type="molecule type" value="Genomic_DNA"/>
</dbReference>
<evidence type="ECO:0000256" key="1">
    <source>
        <dbReference type="SAM" id="MobiDB-lite"/>
    </source>
</evidence>
<dbReference type="GO" id="GO:0007059">
    <property type="term" value="P:chromosome segregation"/>
    <property type="evidence" value="ECO:0007669"/>
    <property type="project" value="TreeGrafter"/>
</dbReference>
<dbReference type="GO" id="GO:0005694">
    <property type="term" value="C:chromosome"/>
    <property type="evidence" value="ECO:0007669"/>
    <property type="project" value="TreeGrafter"/>
</dbReference>
<feature type="region of interest" description="Disordered" evidence="1">
    <location>
        <begin position="254"/>
        <end position="277"/>
    </location>
</feature>
<dbReference type="Gene3D" id="3.90.1530.30">
    <property type="match status" value="1"/>
</dbReference>
<protein>
    <recommendedName>
        <fullName evidence="2">ParB-like N-terminal domain-containing protein</fullName>
    </recommendedName>
</protein>
<keyword evidence="4" id="KW-1185">Reference proteome</keyword>
<dbReference type="Pfam" id="PF02195">
    <property type="entry name" value="ParB_N"/>
    <property type="match status" value="1"/>
</dbReference>
<dbReference type="eggNOG" id="COG1475">
    <property type="taxonomic scope" value="Bacteria"/>
</dbReference>
<dbReference type="SUPFAM" id="SSF110849">
    <property type="entry name" value="ParB/Sulfiredoxin"/>
    <property type="match status" value="1"/>
</dbReference>
<dbReference type="KEGG" id="mea:Mex_1p3965"/>